<feature type="signal peptide" evidence="1">
    <location>
        <begin position="1"/>
        <end position="20"/>
    </location>
</feature>
<protein>
    <submittedName>
        <fullName evidence="2">T9SS type A sorting domain-containing protein</fullName>
    </submittedName>
</protein>
<dbReference type="Proteomes" id="UP001319180">
    <property type="component" value="Unassembled WGS sequence"/>
</dbReference>
<dbReference type="NCBIfam" id="TIGR04183">
    <property type="entry name" value="Por_Secre_tail"/>
    <property type="match status" value="1"/>
</dbReference>
<gene>
    <name evidence="2" type="ORF">KK078_07210</name>
</gene>
<keyword evidence="1" id="KW-0732">Signal</keyword>
<dbReference type="EMBL" id="JAHESC010000007">
    <property type="protein sequence ID" value="MBT1686336.1"/>
    <property type="molecule type" value="Genomic_DNA"/>
</dbReference>
<dbReference type="InterPro" id="IPR026444">
    <property type="entry name" value="Secre_tail"/>
</dbReference>
<evidence type="ECO:0000313" key="3">
    <source>
        <dbReference type="Proteomes" id="UP001319180"/>
    </source>
</evidence>
<keyword evidence="3" id="KW-1185">Reference proteome</keyword>
<dbReference type="RefSeq" id="WP_254089577.1">
    <property type="nucleotide sequence ID" value="NZ_JAHESC010000007.1"/>
</dbReference>
<accession>A0AAP2D843</accession>
<name>A0AAP2D843_9BACT</name>
<dbReference type="Gene3D" id="2.60.40.740">
    <property type="match status" value="3"/>
</dbReference>
<dbReference type="InterPro" id="IPR025667">
    <property type="entry name" value="SprB_repeat"/>
</dbReference>
<sequence length="1466" mass="153204">MKTRLAVAFTLSLFASELRAQGWAIELFFNYGGVCTPSNTNSMNMYLVYSVNGGSFENLTVNNTYSTYAWVGVIKSTSVWQATNTIRVMGSATCPAGTFNVDRTFTYSYDAIECNGDHPGTSDGISMGAFTFYPRMNVTVTQGCDQVTLQTPCNYKMGGSSTNNTTGWEVSTSAAGPWTPMTGKSLTNIKVTPSDLIGYGFSNPYSTTFWVRAWDNSLSGRTGEPKSFTFRAPPPQVTLVDDTDVICHGQANGNVTLNLSNTVSAENQFRINCNNTDDPASNFALYSVPAGNVLISGLKGGNWSFMVINQVAGYGECNTTLDHFVRQPPVVTIDFDTPLHNGFTVSCNGGNNGVATAIGVGGVGGYKDFSWNTGATSATITGLTASVYTVTLKDANDCPASGSVELKQPAPVNVSLSPSKTYPSGHAVSCWDKNDGGINSAVSGGITGQPYTYAWSTGATGSSISGSGTGTYTVTVTDANGCPDSESITLGAPPAIDFMIDQTGTLSCPGDATVSFTGRSVANTTGTVSYAWSSGETTLSVTDKGAGMYALTISDQQGCSTTKSVTLNNPPAHTVAIAAVSNYNGSRIRCNGGSDGELQAIVKDAGGAVVSAQNYLWTRNGTTIGESAALTSVSDLSEGVYKVVVTYGTSCEAEHTYMLSDPDPITATAVATTDYNGQPIKCFNGTDANIRATAGGGTPGVYSYRWNTGATGALLTGVGAGTYVVTVKDVNLCEGNATVTLDNPAPVEASILSVSDYSGYGVSCNGANDGRITAEASGGSGGYTYSWSNGATTPAVTALGAGSYTLTVSDNNGCSDAATQPIASPPAITLSVVREKDISCFNGSDGEIELLAGGGVGNYQYSRNNGASWQPEHVFGTLTQGPYTITLRDGNGCTKTVPSTLNQPSQITIAFADQQPAFCNDPAGTARAVVTGGVGGYTYRWEDSDATVIDTDDVLSGVKGGTYTVIVRDNNACEERSDVPITSTDGAQSTYVATAARCFDSSDGSAEITITKGDGPFVVRWPDGQSTLQGINLKKAQYNVVITDRNNCTVVQTVAVPAPDAISLAVQSSMIPTCNGLCDGQMTLAAGGGVGGYVYEWNGKTGAAQTQLCAAVYPVTVTDANNCVLHRDVELLQPEPLGIQVAQASLATCKDGCDGALEALATGGNGGYQYTWAAGGDTNIKTGLCPGTYVIAVQDLKGCRAEASLVLNNTPAVPLDLGGGVTLCVGQSHTLDAGASWTSIQWGSSTGFESTAQRVTIADVGSYWVEVLNDKGCVGQDTFLLQTSYDLLQASFMIPGEAVAGDTVVMIDISWPLPETVAWQYPAAMREVLNLGDVLFGQFDAAGTYEVAMTARLGECVDQISKTIVILGEEAGSEGGKLGHEKFVKQFTIYPNPTDGAFDVGIELLEESPVTLSIWNSPTGILIKQVQRNDQRLYHVSFDLRPLNAGTYIIRLDHAKGKEYIRFVVY</sequence>
<proteinExistence type="predicted"/>
<reference evidence="2 3" key="1">
    <citation type="submission" date="2021-05" db="EMBL/GenBank/DDBJ databases">
        <title>A Polyphasic approach of four new species of the genus Ohtaekwangia: Ohtaekwangia histidinii sp. nov., Ohtaekwangia cretensis sp. nov., Ohtaekwangia indiensis sp. nov., Ohtaekwangia reichenbachii sp. nov. from diverse environment.</title>
        <authorList>
            <person name="Octaviana S."/>
        </authorList>
    </citation>
    <scope>NUCLEOTIDE SEQUENCE [LARGE SCALE GENOMIC DNA]</scope>
    <source>
        <strain evidence="2 3">PWU37</strain>
    </source>
</reference>
<dbReference type="Pfam" id="PF13573">
    <property type="entry name" value="SprB"/>
    <property type="match status" value="5"/>
</dbReference>
<evidence type="ECO:0000256" key="1">
    <source>
        <dbReference type="SAM" id="SignalP"/>
    </source>
</evidence>
<comment type="caution">
    <text evidence="2">The sequence shown here is derived from an EMBL/GenBank/DDBJ whole genome shotgun (WGS) entry which is preliminary data.</text>
</comment>
<feature type="chain" id="PRO_5042984069" evidence="1">
    <location>
        <begin position="21"/>
        <end position="1466"/>
    </location>
</feature>
<organism evidence="2 3">
    <name type="scientific">Dawidia soli</name>
    <dbReference type="NCBI Taxonomy" id="2782352"/>
    <lineage>
        <taxon>Bacteria</taxon>
        <taxon>Pseudomonadati</taxon>
        <taxon>Bacteroidota</taxon>
        <taxon>Cytophagia</taxon>
        <taxon>Cytophagales</taxon>
        <taxon>Chryseotaleaceae</taxon>
        <taxon>Dawidia</taxon>
    </lineage>
</organism>
<evidence type="ECO:0000313" key="2">
    <source>
        <dbReference type="EMBL" id="MBT1686336.1"/>
    </source>
</evidence>